<feature type="compositionally biased region" description="Acidic residues" evidence="14">
    <location>
        <begin position="820"/>
        <end position="833"/>
    </location>
</feature>
<feature type="region of interest" description="Disordered" evidence="14">
    <location>
        <begin position="28"/>
        <end position="52"/>
    </location>
</feature>
<reference evidence="16" key="1">
    <citation type="submission" date="2015-09" db="EMBL/GenBank/DDBJ databases">
        <title>Scylla olivacea transcriptome.</title>
        <authorList>
            <person name="Ikhwanuddin M."/>
        </authorList>
    </citation>
    <scope>NUCLEOTIDE SEQUENCE</scope>
</reference>
<keyword evidence="7" id="KW-0812">Transmembrane</keyword>
<dbReference type="EMBL" id="GDRN01110084">
    <property type="protein sequence ID" value="JAI56975.1"/>
    <property type="molecule type" value="Transcribed_RNA"/>
</dbReference>
<dbReference type="GO" id="GO:0017022">
    <property type="term" value="F:myosin binding"/>
    <property type="evidence" value="ECO:0007669"/>
    <property type="project" value="InterPro"/>
</dbReference>
<evidence type="ECO:0000313" key="16">
    <source>
        <dbReference type="EMBL" id="JAI56976.1"/>
    </source>
</evidence>
<evidence type="ECO:0000256" key="5">
    <source>
        <dbReference type="ARBA" id="ARBA00018125"/>
    </source>
</evidence>
<evidence type="ECO:0000259" key="15">
    <source>
        <dbReference type="Pfam" id="PF12632"/>
    </source>
</evidence>
<accession>A0A0N7Z9T9</accession>
<keyword evidence="9" id="KW-1133">Transmembrane helix</keyword>
<dbReference type="PANTHER" id="PTHR15989:SF5">
    <property type="entry name" value="VEZATIN"/>
    <property type="match status" value="1"/>
</dbReference>
<dbReference type="GO" id="GO:0005886">
    <property type="term" value="C:plasma membrane"/>
    <property type="evidence" value="ECO:0007669"/>
    <property type="project" value="UniProtKB-SubCell"/>
</dbReference>
<evidence type="ECO:0000256" key="3">
    <source>
        <dbReference type="ARBA" id="ARBA00004651"/>
    </source>
</evidence>
<evidence type="ECO:0000256" key="9">
    <source>
        <dbReference type="ARBA" id="ARBA00022989"/>
    </source>
</evidence>
<keyword evidence="11" id="KW-0472">Membrane</keyword>
<evidence type="ECO:0000256" key="14">
    <source>
        <dbReference type="SAM" id="MobiDB-lite"/>
    </source>
</evidence>
<protein>
    <recommendedName>
        <fullName evidence="5">Vezatin</fullName>
    </recommendedName>
</protein>
<dbReference type="EMBL" id="GDRN01110082">
    <property type="protein sequence ID" value="JAI56976.1"/>
    <property type="molecule type" value="Transcribed_RNA"/>
</dbReference>
<feature type="coiled-coil region" evidence="13">
    <location>
        <begin position="384"/>
        <end position="446"/>
    </location>
</feature>
<keyword evidence="6" id="KW-1003">Cell membrane</keyword>
<keyword evidence="8" id="KW-0965">Cell junction</keyword>
<evidence type="ECO:0000256" key="12">
    <source>
        <dbReference type="ARBA" id="ARBA00023242"/>
    </source>
</evidence>
<evidence type="ECO:0000256" key="7">
    <source>
        <dbReference type="ARBA" id="ARBA00022692"/>
    </source>
</evidence>
<evidence type="ECO:0000256" key="8">
    <source>
        <dbReference type="ARBA" id="ARBA00022949"/>
    </source>
</evidence>
<dbReference type="Pfam" id="PF12632">
    <property type="entry name" value="Vezatin"/>
    <property type="match status" value="1"/>
</dbReference>
<dbReference type="GO" id="GO:0005634">
    <property type="term" value="C:nucleus"/>
    <property type="evidence" value="ECO:0007669"/>
    <property type="project" value="UniProtKB-SubCell"/>
</dbReference>
<evidence type="ECO:0000256" key="11">
    <source>
        <dbReference type="ARBA" id="ARBA00023136"/>
    </source>
</evidence>
<feature type="region of interest" description="Disordered" evidence="14">
    <location>
        <begin position="692"/>
        <end position="712"/>
    </location>
</feature>
<sequence length="833" mass="93845">MEDEEDEEVVFEGSAIHQHLLDVGYTDFEQSTYTPPPCSEEAPDGGSSDSQARSGWLEAGRGWCTRLPLRLFGVAPAVQSYVYMTVARAVSRSRLVNEDDWLVLEHFLPRGEELQASANTDLPWPTAVLRCRDVAVMVVCLLLLWIGTEDLYFQLSLLVVALTTCGLYCMYWLQKMVSLEQFISSLKEMNNLTSKTVRLLQEMDLISKGFVLAQGPGAPMASLYEESPHMSCLSEALLCTVTAAAKVLVSAHTALEPGVPHYPVIRHLFDEPPSLEQNCTLTQQLQYMKSRVTVIKLQTSAVLTELLLWLHGSEGDFKYRTVVDFIAMSYKKDAFIEKMQSLKKQYEYNKCFWLMERPTVNASPSIEEKKKNVYVAVHSLGLHLQAALARVQSLESDYERENDTSGLCEPESLEPFPSYEHFKAQLNALKLELDSCQGCIEEAEVRAARKYGAASESSEQKASVQYTAGEDEQVEQVTIAKPPAILLYDQQIAPAEDEVFEADMNDRLSDEEASVLDDDPWCTDARKEKQMLRQQKEQGKRVLRELQPILVSRRKMWEEREKVALEKLRTRPVEQNIVKVIEKEDGTQRKESADDQTDIAPVNIEELNTAVLRGVGPQVPIQASEIGVEDEVDSDEERLAAYKKIRQELDEDEEERIVNEVRLKAAALHSYSGEGERPFLSSLRKRKNMIGDCGDSDSGEETVSVPRQRPPVDFCWGDDEGERDSSCEEMNKVEEETFTHNENMKDDESRQIDWTTFALPTHHIASLDDRLNLYSGSSCLGFQAEVAAQASAASKNFWMASKKLEETFGGTGEGEVFGDSSEDETDKDTDDEK</sequence>
<organism evidence="16">
    <name type="scientific">Scylla olivacea</name>
    <name type="common">Orange mud crab</name>
    <name type="synonym">Cancer olivacea</name>
    <dbReference type="NCBI Taxonomy" id="85551"/>
    <lineage>
        <taxon>Eukaryota</taxon>
        <taxon>Metazoa</taxon>
        <taxon>Ecdysozoa</taxon>
        <taxon>Arthropoda</taxon>
        <taxon>Crustacea</taxon>
        <taxon>Multicrustacea</taxon>
        <taxon>Malacostraca</taxon>
        <taxon>Eumalacostraca</taxon>
        <taxon>Eucarida</taxon>
        <taxon>Decapoda</taxon>
        <taxon>Pleocyemata</taxon>
        <taxon>Brachyura</taxon>
        <taxon>Eubrachyura</taxon>
        <taxon>Portunoidea</taxon>
        <taxon>Portunidae</taxon>
        <taxon>Portuninae</taxon>
        <taxon>Scylla</taxon>
    </lineage>
</organism>
<keyword evidence="10 13" id="KW-0175">Coiled coil</keyword>
<dbReference type="GO" id="GO:0005912">
    <property type="term" value="C:adherens junction"/>
    <property type="evidence" value="ECO:0007669"/>
    <property type="project" value="UniProtKB-SubCell"/>
</dbReference>
<keyword evidence="12" id="KW-0539">Nucleus</keyword>
<dbReference type="InterPro" id="IPR026859">
    <property type="entry name" value="Myosin-bd"/>
</dbReference>
<evidence type="ECO:0000256" key="10">
    <source>
        <dbReference type="ARBA" id="ARBA00023054"/>
    </source>
</evidence>
<evidence type="ECO:0000256" key="2">
    <source>
        <dbReference type="ARBA" id="ARBA00004536"/>
    </source>
</evidence>
<evidence type="ECO:0000256" key="4">
    <source>
        <dbReference type="ARBA" id="ARBA00007245"/>
    </source>
</evidence>
<evidence type="ECO:0000256" key="6">
    <source>
        <dbReference type="ARBA" id="ARBA00022475"/>
    </source>
</evidence>
<dbReference type="AlphaFoldDB" id="A0A0N7Z9T9"/>
<feature type="domain" description="Myosin-binding" evidence="15">
    <location>
        <begin position="174"/>
        <end position="269"/>
    </location>
</feature>
<evidence type="ECO:0000256" key="13">
    <source>
        <dbReference type="SAM" id="Coils"/>
    </source>
</evidence>
<comment type="similarity">
    <text evidence="4">Belongs to the vezatin family.</text>
</comment>
<feature type="region of interest" description="Disordered" evidence="14">
    <location>
        <begin position="808"/>
        <end position="833"/>
    </location>
</feature>
<dbReference type="GO" id="GO:0098609">
    <property type="term" value="P:cell-cell adhesion"/>
    <property type="evidence" value="ECO:0007669"/>
    <property type="project" value="InterPro"/>
</dbReference>
<dbReference type="InterPro" id="IPR026858">
    <property type="entry name" value="Vezatin"/>
</dbReference>
<evidence type="ECO:0000256" key="1">
    <source>
        <dbReference type="ARBA" id="ARBA00004123"/>
    </source>
</evidence>
<name>A0A0N7Z9T9_SCYOL</name>
<comment type="subcellular location">
    <subcellularLocation>
        <location evidence="2">Cell junction</location>
        <location evidence="2">Adherens junction</location>
    </subcellularLocation>
    <subcellularLocation>
        <location evidence="3">Cell membrane</location>
        <topology evidence="3">Multi-pass membrane protein</topology>
    </subcellularLocation>
    <subcellularLocation>
        <location evidence="1">Nucleus</location>
    </subcellularLocation>
</comment>
<proteinExistence type="inferred from homology"/>
<dbReference type="PANTHER" id="PTHR15989">
    <property type="entry name" value="VEZATIN"/>
    <property type="match status" value="1"/>
</dbReference>